<dbReference type="OrthoDB" id="5419864at2"/>
<organism evidence="3 4">
    <name type="scientific">Desulfotalea psychrophila (strain LSv54 / DSM 12343)</name>
    <dbReference type="NCBI Taxonomy" id="177439"/>
    <lineage>
        <taxon>Bacteria</taxon>
        <taxon>Pseudomonadati</taxon>
        <taxon>Thermodesulfobacteriota</taxon>
        <taxon>Desulfobulbia</taxon>
        <taxon>Desulfobulbales</taxon>
        <taxon>Desulfocapsaceae</taxon>
        <taxon>Desulfotalea</taxon>
    </lineage>
</organism>
<dbReference type="Pfam" id="PF00106">
    <property type="entry name" value="adh_short"/>
    <property type="match status" value="1"/>
</dbReference>
<evidence type="ECO:0000313" key="3">
    <source>
        <dbReference type="EMBL" id="CAG36876.1"/>
    </source>
</evidence>
<dbReference type="KEGG" id="dps:DP2147"/>
<evidence type="ECO:0000256" key="2">
    <source>
        <dbReference type="ARBA" id="ARBA00023002"/>
    </source>
</evidence>
<dbReference type="RefSeq" id="WP_011189388.1">
    <property type="nucleotide sequence ID" value="NC_006138.1"/>
</dbReference>
<dbReference type="GO" id="GO:0016020">
    <property type="term" value="C:membrane"/>
    <property type="evidence" value="ECO:0007669"/>
    <property type="project" value="TreeGrafter"/>
</dbReference>
<dbReference type="AlphaFoldDB" id="Q6AL99"/>
<dbReference type="HOGENOM" id="CLU_010194_2_1_7"/>
<dbReference type="Proteomes" id="UP000000602">
    <property type="component" value="Chromosome"/>
</dbReference>
<name>Q6AL99_DESPS</name>
<dbReference type="EMBL" id="CR522870">
    <property type="protein sequence ID" value="CAG36876.1"/>
    <property type="molecule type" value="Genomic_DNA"/>
</dbReference>
<proteinExistence type="inferred from homology"/>
<dbReference type="SUPFAM" id="SSF51735">
    <property type="entry name" value="NAD(P)-binding Rossmann-fold domains"/>
    <property type="match status" value="1"/>
</dbReference>
<dbReference type="GO" id="GO:0016491">
    <property type="term" value="F:oxidoreductase activity"/>
    <property type="evidence" value="ECO:0007669"/>
    <property type="project" value="UniProtKB-KW"/>
</dbReference>
<keyword evidence="2" id="KW-0560">Oxidoreductase</keyword>
<gene>
    <name evidence="3" type="ordered locus">DP2147</name>
</gene>
<dbReference type="PRINTS" id="PR00081">
    <property type="entry name" value="GDHRDH"/>
</dbReference>
<dbReference type="PANTHER" id="PTHR44196">
    <property type="entry name" value="DEHYDROGENASE/REDUCTASE SDR FAMILY MEMBER 7B"/>
    <property type="match status" value="1"/>
</dbReference>
<sequence>MKIVITGATSGIGRQLAMDYHAEGHEVYALGRNEQALEELRSHGLSTGKVDLTDKEATLVWFSTLESVDLAILNAGTCEYVDLPQFDSSLIQRVMRSNVESMAISIEAVLPLLRKSATGHLAAVGSSAAYVPLPRAEAYGASKAAIAYMINTLRIDLHQENITVSLICPGFVKTPLTDLNDFPMPFRISVEQASNYIRNGLSKKRAEVHFPKRFTVLLKLLALLPSPLWTKIGSKMVK</sequence>
<reference evidence="4" key="1">
    <citation type="journal article" date="2004" name="Environ. Microbiol.">
        <title>The genome of Desulfotalea psychrophila, a sulfate-reducing bacterium from permanently cold Arctic sediments.</title>
        <authorList>
            <person name="Rabus R."/>
            <person name="Ruepp A."/>
            <person name="Frickey T."/>
            <person name="Rattei T."/>
            <person name="Fartmann B."/>
            <person name="Stark M."/>
            <person name="Bauer M."/>
            <person name="Zibat A."/>
            <person name="Lombardot T."/>
            <person name="Becker I."/>
            <person name="Amann J."/>
            <person name="Gellner K."/>
            <person name="Teeling H."/>
            <person name="Leuschner W.D."/>
            <person name="Gloeckner F.-O."/>
            <person name="Lupas A.N."/>
            <person name="Amann R."/>
            <person name="Klenk H.-P."/>
        </authorList>
    </citation>
    <scope>NUCLEOTIDE SEQUENCE [LARGE SCALE GENOMIC DNA]</scope>
    <source>
        <strain evidence="4">DSM 12343 / LSv54</strain>
    </source>
</reference>
<dbReference type="InterPro" id="IPR036291">
    <property type="entry name" value="NAD(P)-bd_dom_sf"/>
</dbReference>
<dbReference type="STRING" id="177439.DP2147"/>
<dbReference type="eggNOG" id="COG0300">
    <property type="taxonomic scope" value="Bacteria"/>
</dbReference>
<dbReference type="PANTHER" id="PTHR44196:SF1">
    <property type="entry name" value="DEHYDROGENASE_REDUCTASE SDR FAMILY MEMBER 7B"/>
    <property type="match status" value="1"/>
</dbReference>
<dbReference type="InterPro" id="IPR020904">
    <property type="entry name" value="Sc_DH/Rdtase_CS"/>
</dbReference>
<accession>Q6AL99</accession>
<dbReference type="Gene3D" id="3.40.50.720">
    <property type="entry name" value="NAD(P)-binding Rossmann-like Domain"/>
    <property type="match status" value="1"/>
</dbReference>
<evidence type="ECO:0000256" key="1">
    <source>
        <dbReference type="ARBA" id="ARBA00006484"/>
    </source>
</evidence>
<dbReference type="PROSITE" id="PS00061">
    <property type="entry name" value="ADH_SHORT"/>
    <property type="match status" value="1"/>
</dbReference>
<comment type="similarity">
    <text evidence="1">Belongs to the short-chain dehydrogenases/reductases (SDR) family.</text>
</comment>
<protein>
    <submittedName>
        <fullName evidence="3">Probable oxidoreductase</fullName>
    </submittedName>
</protein>
<evidence type="ECO:0000313" key="4">
    <source>
        <dbReference type="Proteomes" id="UP000000602"/>
    </source>
</evidence>
<keyword evidence="4" id="KW-1185">Reference proteome</keyword>
<dbReference type="InterPro" id="IPR002347">
    <property type="entry name" value="SDR_fam"/>
</dbReference>